<evidence type="ECO:0000259" key="1">
    <source>
        <dbReference type="Pfam" id="PF14200"/>
    </source>
</evidence>
<keyword evidence="3" id="KW-1185">Reference proteome</keyword>
<sequence length="332" mass="36925">MPIEVGPGDQHLESGRTYKFANVKTGSALTIHPATLRVLGNHYIGSPLQLWEVASRNGLWTFKNNETGLYLGFDVGVVANNGKDVTATANAFTWAVMRDEKGWSKLFIPYTKQSLDLDDHGGWGNGIGIHSYVAIDNLCQKWVIDPDTSFEAPVASGELYKLLNPASGTVAHLEEPSNEVSGFRYNEGRNQKWEVLSSGSGTWFIKSHYNGLYIGIKDNVAEKGARVVGTEGPFAWDIAPKYREGRRKPNGTILYVPNTELAFNLKSGNASPGTEIQLWTDPNSWPKQYWVFEKVECLTQCQEHLQIFKHSIHLLHEGDNGAESRGKEETKD</sequence>
<comment type="caution">
    <text evidence="2">The sequence shown here is derived from an EMBL/GenBank/DDBJ whole genome shotgun (WGS) entry which is preliminary data.</text>
</comment>
<dbReference type="PROSITE" id="PS50231">
    <property type="entry name" value="RICIN_B_LECTIN"/>
    <property type="match status" value="1"/>
</dbReference>
<dbReference type="AlphaFoldDB" id="A0A8H6HXA6"/>
<dbReference type="OrthoDB" id="2131701at2759"/>
<proteinExistence type="predicted"/>
<dbReference type="Gene3D" id="2.80.10.50">
    <property type="match status" value="2"/>
</dbReference>
<accession>A0A8H6HXA6</accession>
<dbReference type="SUPFAM" id="SSF50370">
    <property type="entry name" value="Ricin B-like lectins"/>
    <property type="match status" value="2"/>
</dbReference>
<evidence type="ECO:0000313" key="3">
    <source>
        <dbReference type="Proteomes" id="UP000521943"/>
    </source>
</evidence>
<evidence type="ECO:0000313" key="2">
    <source>
        <dbReference type="EMBL" id="KAF6753481.1"/>
    </source>
</evidence>
<dbReference type="Pfam" id="PF14200">
    <property type="entry name" value="RicinB_lectin_2"/>
    <property type="match status" value="1"/>
</dbReference>
<name>A0A8H6HXA6_9AGAR</name>
<dbReference type="EMBL" id="JACGCI010000039">
    <property type="protein sequence ID" value="KAF6753481.1"/>
    <property type="molecule type" value="Genomic_DNA"/>
</dbReference>
<feature type="domain" description="Ricin B lectin" evidence="1">
    <location>
        <begin position="139"/>
        <end position="228"/>
    </location>
</feature>
<dbReference type="Proteomes" id="UP000521943">
    <property type="component" value="Unassembled WGS sequence"/>
</dbReference>
<organism evidence="2 3">
    <name type="scientific">Ephemerocybe angulata</name>
    <dbReference type="NCBI Taxonomy" id="980116"/>
    <lineage>
        <taxon>Eukaryota</taxon>
        <taxon>Fungi</taxon>
        <taxon>Dikarya</taxon>
        <taxon>Basidiomycota</taxon>
        <taxon>Agaricomycotina</taxon>
        <taxon>Agaricomycetes</taxon>
        <taxon>Agaricomycetidae</taxon>
        <taxon>Agaricales</taxon>
        <taxon>Agaricineae</taxon>
        <taxon>Psathyrellaceae</taxon>
        <taxon>Ephemerocybe</taxon>
    </lineage>
</organism>
<gene>
    <name evidence="2" type="ORF">DFP72DRAFT_407121</name>
</gene>
<dbReference type="InterPro" id="IPR000772">
    <property type="entry name" value="Ricin_B_lectin"/>
</dbReference>
<reference evidence="2 3" key="1">
    <citation type="submission" date="2020-07" db="EMBL/GenBank/DDBJ databases">
        <title>Comparative genomics of pyrophilous fungi reveals a link between fire events and developmental genes.</title>
        <authorList>
            <consortium name="DOE Joint Genome Institute"/>
            <person name="Steindorff A.S."/>
            <person name="Carver A."/>
            <person name="Calhoun S."/>
            <person name="Stillman K."/>
            <person name="Liu H."/>
            <person name="Lipzen A."/>
            <person name="Pangilinan J."/>
            <person name="Labutti K."/>
            <person name="Bruns T.D."/>
            <person name="Grigoriev I.V."/>
        </authorList>
    </citation>
    <scope>NUCLEOTIDE SEQUENCE [LARGE SCALE GENOMIC DNA]</scope>
    <source>
        <strain evidence="2 3">CBS 144469</strain>
    </source>
</reference>
<protein>
    <recommendedName>
        <fullName evidence="1">Ricin B lectin domain-containing protein</fullName>
    </recommendedName>
</protein>
<dbReference type="InterPro" id="IPR035992">
    <property type="entry name" value="Ricin_B-like_lectins"/>
</dbReference>
<dbReference type="CDD" id="cd23422">
    <property type="entry name" value="beta-trefoil_Ricin_MPL_CNL"/>
    <property type="match status" value="1"/>
</dbReference>